<gene>
    <name evidence="2" type="ORF">O3M35_007480</name>
</gene>
<name>A0AAW1DA93_9HEMI</name>
<reference evidence="2 3" key="1">
    <citation type="submission" date="2022-12" db="EMBL/GenBank/DDBJ databases">
        <title>Chromosome-level genome assembly of true bugs.</title>
        <authorList>
            <person name="Ma L."/>
            <person name="Li H."/>
        </authorList>
    </citation>
    <scope>NUCLEOTIDE SEQUENCE [LARGE SCALE GENOMIC DNA]</scope>
    <source>
        <strain evidence="2">Lab_2022b</strain>
    </source>
</reference>
<accession>A0AAW1DA93</accession>
<evidence type="ECO:0000313" key="2">
    <source>
        <dbReference type="EMBL" id="KAK9507676.1"/>
    </source>
</evidence>
<evidence type="ECO:0000313" key="3">
    <source>
        <dbReference type="Proteomes" id="UP001461498"/>
    </source>
</evidence>
<feature type="compositionally biased region" description="Acidic residues" evidence="1">
    <location>
        <begin position="54"/>
        <end position="64"/>
    </location>
</feature>
<dbReference type="EMBL" id="JAPXFL010000004">
    <property type="protein sequence ID" value="KAK9507676.1"/>
    <property type="molecule type" value="Genomic_DNA"/>
</dbReference>
<dbReference type="Pfam" id="PF06910">
    <property type="entry name" value="MEA1"/>
    <property type="match status" value="1"/>
</dbReference>
<protein>
    <recommendedName>
        <fullName evidence="4">Male-enhanced antigen 1</fullName>
    </recommendedName>
</protein>
<comment type="caution">
    <text evidence="2">The sequence shown here is derived from an EMBL/GenBank/DDBJ whole genome shotgun (WGS) entry which is preliminary data.</text>
</comment>
<feature type="region of interest" description="Disordered" evidence="1">
    <location>
        <begin position="52"/>
        <end position="96"/>
    </location>
</feature>
<sequence>MVVSWSPEPSKSKDEWLSRNSNHIIHFDEDSDEENNIFPLFGYELLPHDINNEYMDEGELESDSDNSSPREVTEDNEVTSESTQKPAVSEEPPRQDIVINLDEVREAMSNVTLPDSAIPPWAAEVPESQWTSFLLTRIRNIQNPN</sequence>
<dbReference type="AlphaFoldDB" id="A0AAW1DA93"/>
<evidence type="ECO:0008006" key="4">
    <source>
        <dbReference type="Google" id="ProtNLM"/>
    </source>
</evidence>
<proteinExistence type="predicted"/>
<dbReference type="EMBL" id="JAPXFL010000004">
    <property type="protein sequence ID" value="KAK9507677.1"/>
    <property type="molecule type" value="Genomic_DNA"/>
</dbReference>
<keyword evidence="3" id="KW-1185">Reference proteome</keyword>
<organism evidence="2 3">
    <name type="scientific">Rhynocoris fuscipes</name>
    <dbReference type="NCBI Taxonomy" id="488301"/>
    <lineage>
        <taxon>Eukaryota</taxon>
        <taxon>Metazoa</taxon>
        <taxon>Ecdysozoa</taxon>
        <taxon>Arthropoda</taxon>
        <taxon>Hexapoda</taxon>
        <taxon>Insecta</taxon>
        <taxon>Pterygota</taxon>
        <taxon>Neoptera</taxon>
        <taxon>Paraneoptera</taxon>
        <taxon>Hemiptera</taxon>
        <taxon>Heteroptera</taxon>
        <taxon>Panheteroptera</taxon>
        <taxon>Cimicomorpha</taxon>
        <taxon>Reduviidae</taxon>
        <taxon>Harpactorinae</taxon>
        <taxon>Harpactorini</taxon>
        <taxon>Rhynocoris</taxon>
    </lineage>
</organism>
<evidence type="ECO:0000256" key="1">
    <source>
        <dbReference type="SAM" id="MobiDB-lite"/>
    </source>
</evidence>
<dbReference type="Proteomes" id="UP001461498">
    <property type="component" value="Unassembled WGS sequence"/>
</dbReference>